<dbReference type="EMBL" id="GGMS01016946">
    <property type="protein sequence ID" value="MBY86149.1"/>
    <property type="molecule type" value="Transcribed_RNA"/>
</dbReference>
<reference evidence="1" key="1">
    <citation type="submission" date="2018-04" db="EMBL/GenBank/DDBJ databases">
        <title>Transcriptome assembly of Sipha flava.</title>
        <authorList>
            <person name="Scully E.D."/>
            <person name="Geib S.M."/>
            <person name="Palmer N.A."/>
            <person name="Koch K."/>
            <person name="Bradshaw J."/>
            <person name="Heng-Moss T."/>
            <person name="Sarath G."/>
        </authorList>
    </citation>
    <scope>NUCLEOTIDE SEQUENCE</scope>
</reference>
<evidence type="ECO:0000313" key="1">
    <source>
        <dbReference type="EMBL" id="MBY86149.1"/>
    </source>
</evidence>
<gene>
    <name evidence="1" type="ORF">g.46869</name>
</gene>
<organism evidence="1">
    <name type="scientific">Sipha flava</name>
    <name type="common">yellow sugarcane aphid</name>
    <dbReference type="NCBI Taxonomy" id="143950"/>
    <lineage>
        <taxon>Eukaryota</taxon>
        <taxon>Metazoa</taxon>
        <taxon>Ecdysozoa</taxon>
        <taxon>Arthropoda</taxon>
        <taxon>Hexapoda</taxon>
        <taxon>Insecta</taxon>
        <taxon>Pterygota</taxon>
        <taxon>Neoptera</taxon>
        <taxon>Paraneoptera</taxon>
        <taxon>Hemiptera</taxon>
        <taxon>Sternorrhyncha</taxon>
        <taxon>Aphidomorpha</taxon>
        <taxon>Aphidoidea</taxon>
        <taxon>Aphididae</taxon>
        <taxon>Sipha</taxon>
    </lineage>
</organism>
<sequence length="157" mass="16848">MFFFFCVQSKRSDRQPCRTHAHGRSWSLCAAAAANISSTTACKCSFLRLSLSSIARSESAVSVADDRLDRFLCMVSSRSRLSLATALSRSVTSASRVRWPLAFRTASRTRPIKSTKSAAASMFRRPTAAAGCGGPGTSAHSRLFSATSPSSSARCRV</sequence>
<name>A0A2S2R815_9HEMI</name>
<proteinExistence type="predicted"/>
<accession>A0A2S2R815</accession>
<protein>
    <submittedName>
        <fullName evidence="1">Uncharacterized protein</fullName>
    </submittedName>
</protein>
<dbReference type="AlphaFoldDB" id="A0A2S2R815"/>